<dbReference type="PANTHER" id="PTHR46368">
    <property type="match status" value="1"/>
</dbReference>
<comment type="caution">
    <text evidence="4">The sequence shown here is derived from an EMBL/GenBank/DDBJ whole genome shotgun (WGS) entry which is preliminary data.</text>
</comment>
<keyword evidence="5" id="KW-1185">Reference proteome</keyword>
<name>A0A2G2WZC2_CAPBA</name>
<evidence type="ECO:0000256" key="1">
    <source>
        <dbReference type="ARBA" id="ARBA00010928"/>
    </source>
</evidence>
<comment type="similarity">
    <text evidence="1">Belongs to the Gfo/Idh/MocA family.</text>
</comment>
<feature type="domain" description="GFO/IDH/MocA-like oxidoreductase" evidence="3">
    <location>
        <begin position="146"/>
        <end position="261"/>
    </location>
</feature>
<protein>
    <submittedName>
        <fullName evidence="4">Uncharacterized protein</fullName>
    </submittedName>
</protein>
<reference evidence="5" key="2">
    <citation type="journal article" date="2017" name="J. Anim. Genet.">
        <title>Multiple reference genome sequences of hot pepper reveal the massive evolution of plant disease resistance genes by retroduplication.</title>
        <authorList>
            <person name="Kim S."/>
            <person name="Park J."/>
            <person name="Yeom S.-I."/>
            <person name="Kim Y.-M."/>
            <person name="Seo E."/>
            <person name="Kim K.-T."/>
            <person name="Kim M.-S."/>
            <person name="Lee J.M."/>
            <person name="Cheong K."/>
            <person name="Shin H.-S."/>
            <person name="Kim S.-B."/>
            <person name="Han K."/>
            <person name="Lee J."/>
            <person name="Park M."/>
            <person name="Lee H.-A."/>
            <person name="Lee H.-Y."/>
            <person name="Lee Y."/>
            <person name="Oh S."/>
            <person name="Lee J.H."/>
            <person name="Choi E."/>
            <person name="Choi E."/>
            <person name="Lee S.E."/>
            <person name="Jeon J."/>
            <person name="Kim H."/>
            <person name="Choi G."/>
            <person name="Song H."/>
            <person name="Lee J."/>
            <person name="Lee S.-C."/>
            <person name="Kwon J.-K."/>
            <person name="Lee H.-Y."/>
            <person name="Koo N."/>
            <person name="Hong Y."/>
            <person name="Kim R.W."/>
            <person name="Kang W.-H."/>
            <person name="Huh J.H."/>
            <person name="Kang B.-C."/>
            <person name="Yang T.-J."/>
            <person name="Lee Y.-H."/>
            <person name="Bennetzen J.L."/>
            <person name="Choi D."/>
        </authorList>
    </citation>
    <scope>NUCLEOTIDE SEQUENCE [LARGE SCALE GENOMIC DNA]</scope>
    <source>
        <strain evidence="5">cv. PBC81</strain>
    </source>
</reference>
<dbReference type="InterPro" id="IPR036291">
    <property type="entry name" value="NAD(P)-bd_dom_sf"/>
</dbReference>
<dbReference type="InterPro" id="IPR055170">
    <property type="entry name" value="GFO_IDH_MocA-like_dom"/>
</dbReference>
<feature type="domain" description="Gfo/Idh/MocA-like oxidoreductase N-terminal" evidence="2">
    <location>
        <begin position="8"/>
        <end position="126"/>
    </location>
</feature>
<dbReference type="Pfam" id="PF22725">
    <property type="entry name" value="GFO_IDH_MocA_C3"/>
    <property type="match status" value="1"/>
</dbReference>
<dbReference type="GO" id="GO:0000166">
    <property type="term" value="F:nucleotide binding"/>
    <property type="evidence" value="ECO:0007669"/>
    <property type="project" value="InterPro"/>
</dbReference>
<dbReference type="Proteomes" id="UP000224567">
    <property type="component" value="Unassembled WGS sequence"/>
</dbReference>
<dbReference type="OrthoDB" id="2129491at2759"/>
<reference evidence="4 5" key="1">
    <citation type="journal article" date="2017" name="Genome Biol.">
        <title>New reference genome sequences of hot pepper reveal the massive evolution of plant disease-resistance genes by retroduplication.</title>
        <authorList>
            <person name="Kim S."/>
            <person name="Park J."/>
            <person name="Yeom S.I."/>
            <person name="Kim Y.M."/>
            <person name="Seo E."/>
            <person name="Kim K.T."/>
            <person name="Kim M.S."/>
            <person name="Lee J.M."/>
            <person name="Cheong K."/>
            <person name="Shin H.S."/>
            <person name="Kim S.B."/>
            <person name="Han K."/>
            <person name="Lee J."/>
            <person name="Park M."/>
            <person name="Lee H.A."/>
            <person name="Lee H.Y."/>
            <person name="Lee Y."/>
            <person name="Oh S."/>
            <person name="Lee J.H."/>
            <person name="Choi E."/>
            <person name="Choi E."/>
            <person name="Lee S.E."/>
            <person name="Jeon J."/>
            <person name="Kim H."/>
            <person name="Choi G."/>
            <person name="Song H."/>
            <person name="Lee J."/>
            <person name="Lee S.C."/>
            <person name="Kwon J.K."/>
            <person name="Lee H.Y."/>
            <person name="Koo N."/>
            <person name="Hong Y."/>
            <person name="Kim R.W."/>
            <person name="Kang W.H."/>
            <person name="Huh J.H."/>
            <person name="Kang B.C."/>
            <person name="Yang T.J."/>
            <person name="Lee Y.H."/>
            <person name="Bennetzen J.L."/>
            <person name="Choi D."/>
        </authorList>
    </citation>
    <scope>NUCLEOTIDE SEQUENCE [LARGE SCALE GENOMIC DNA]</scope>
    <source>
        <strain evidence="5">cv. PBC81</strain>
    </source>
</reference>
<evidence type="ECO:0000259" key="2">
    <source>
        <dbReference type="Pfam" id="PF01408"/>
    </source>
</evidence>
<organism evidence="4 5">
    <name type="scientific">Capsicum baccatum</name>
    <name type="common">Peruvian pepper</name>
    <dbReference type="NCBI Taxonomy" id="33114"/>
    <lineage>
        <taxon>Eukaryota</taxon>
        <taxon>Viridiplantae</taxon>
        <taxon>Streptophyta</taxon>
        <taxon>Embryophyta</taxon>
        <taxon>Tracheophyta</taxon>
        <taxon>Spermatophyta</taxon>
        <taxon>Magnoliopsida</taxon>
        <taxon>eudicotyledons</taxon>
        <taxon>Gunneridae</taxon>
        <taxon>Pentapetalae</taxon>
        <taxon>asterids</taxon>
        <taxon>lamiids</taxon>
        <taxon>Solanales</taxon>
        <taxon>Solanaceae</taxon>
        <taxon>Solanoideae</taxon>
        <taxon>Capsiceae</taxon>
        <taxon>Capsicum</taxon>
    </lineage>
</organism>
<proteinExistence type="inferred from homology"/>
<accession>A0A2G2WZC2</accession>
<dbReference type="SUPFAM" id="SSF51735">
    <property type="entry name" value="NAD(P)-binding Rossmann-fold domains"/>
    <property type="match status" value="1"/>
</dbReference>
<dbReference type="SUPFAM" id="SSF55347">
    <property type="entry name" value="Glyceraldehyde-3-phosphate dehydrogenase-like, C-terminal domain"/>
    <property type="match status" value="1"/>
</dbReference>
<evidence type="ECO:0000313" key="5">
    <source>
        <dbReference type="Proteomes" id="UP000224567"/>
    </source>
</evidence>
<evidence type="ECO:0000313" key="4">
    <source>
        <dbReference type="EMBL" id="PHT50588.1"/>
    </source>
</evidence>
<gene>
    <name evidence="4" type="ORF">CQW23_10335</name>
</gene>
<dbReference type="AlphaFoldDB" id="A0A2G2WZC2"/>
<evidence type="ECO:0000259" key="3">
    <source>
        <dbReference type="Pfam" id="PF22725"/>
    </source>
</evidence>
<dbReference type="EMBL" id="MLFT02000004">
    <property type="protein sequence ID" value="PHT50588.1"/>
    <property type="molecule type" value="Genomic_DNA"/>
</dbReference>
<dbReference type="STRING" id="33114.A0A2G2WZC2"/>
<dbReference type="Gene3D" id="3.40.50.720">
    <property type="entry name" value="NAD(P)-binding Rossmann-like Domain"/>
    <property type="match status" value="1"/>
</dbReference>
<dbReference type="InterPro" id="IPR000683">
    <property type="entry name" value="Gfo/Idh/MocA-like_OxRdtase_N"/>
</dbReference>
<dbReference type="PANTHER" id="PTHR46368:SF19">
    <property type="entry name" value="GFO_IDH_MOCA-LIKE OXIDOREDUCTASE N-TERMINAL DOMAIN-CONTAINING PROTEIN"/>
    <property type="match status" value="1"/>
</dbReference>
<sequence>MAESSPARFGILCCAEIARKVSRAIALTPNATISAIGSRTIEKATAFAKENGYPSTTKVYGSYEAVLDDPEVDVAYIPLPTSLHVKWAVLAAQKKKHVLVEKPVALNVKELDAILEECESNGVQYMDATMWMHHPRTAIMKEFLSDSQRFGQLKWVHSTYTFLGNSEFLKNDIRVKADLDGLGALGDAGWYTIRAILWATDYELPKTVTALRGPEWNEAGVILSCGASLNWKDGKVASFYCSFLTNMAMDIVVSGTKGNLRVHDFVIPFQENVAPFYTVEGSRFGELAISIQPAPSEQQVRIDLPQEAFMIKEFSNLVGNIKEKGCKPDNKWPTISRKTQLVVDAVKASIENGFEPVEVIY</sequence>
<dbReference type="Gene3D" id="3.30.360.10">
    <property type="entry name" value="Dihydrodipicolinate Reductase, domain 2"/>
    <property type="match status" value="1"/>
</dbReference>
<dbReference type="Pfam" id="PF01408">
    <property type="entry name" value="GFO_IDH_MocA"/>
    <property type="match status" value="1"/>
</dbReference>